<organism evidence="1 2">
    <name type="scientific">Mycolicibacterium fluoranthenivorans</name>
    <dbReference type="NCBI Taxonomy" id="258505"/>
    <lineage>
        <taxon>Bacteria</taxon>
        <taxon>Bacillati</taxon>
        <taxon>Actinomycetota</taxon>
        <taxon>Actinomycetes</taxon>
        <taxon>Mycobacteriales</taxon>
        <taxon>Mycobacteriaceae</taxon>
        <taxon>Mycolicibacterium</taxon>
    </lineage>
</organism>
<dbReference type="GO" id="GO:0016491">
    <property type="term" value="F:oxidoreductase activity"/>
    <property type="evidence" value="ECO:0007669"/>
    <property type="project" value="InterPro"/>
</dbReference>
<protein>
    <submittedName>
        <fullName evidence="1">Deazaflavin-dependent oxidoreductase, nitroreductase family</fullName>
    </submittedName>
</protein>
<dbReference type="EMBL" id="FMUB01000008">
    <property type="protein sequence ID" value="SCX26375.1"/>
    <property type="molecule type" value="Genomic_DNA"/>
</dbReference>
<sequence>MTARGRAEFNRKYTNRVVAPLSGWLPLWSAVEHVGRRSGKAYRTPVTAFSTTDGVAVLLPYGTDTDWVRNLLAAGGGRVQMLGRTFAVTDPRVVPTLDALAVARTPWRRLLQATGVEFTLLLTRAS</sequence>
<dbReference type="Gene3D" id="2.30.110.10">
    <property type="entry name" value="Electron Transport, Fmn-binding Protein, Chain A"/>
    <property type="match status" value="1"/>
</dbReference>
<proteinExistence type="predicted"/>
<dbReference type="InterPro" id="IPR012349">
    <property type="entry name" value="Split_barrel_FMN-bd"/>
</dbReference>
<reference evidence="2" key="1">
    <citation type="submission" date="2016-10" db="EMBL/GenBank/DDBJ databases">
        <authorList>
            <person name="Varghese N."/>
            <person name="Submissions S."/>
        </authorList>
    </citation>
    <scope>NUCLEOTIDE SEQUENCE [LARGE SCALE GENOMIC DNA]</scope>
    <source>
        <strain evidence="2">UNC267MFSha1.1M11</strain>
    </source>
</reference>
<dbReference type="RefSeq" id="WP_090360309.1">
    <property type="nucleotide sequence ID" value="NZ_FMUB01000008.1"/>
</dbReference>
<accession>A0A1G4WNK1</accession>
<dbReference type="Pfam" id="PF04075">
    <property type="entry name" value="F420H2_quin_red"/>
    <property type="match status" value="1"/>
</dbReference>
<dbReference type="InterPro" id="IPR004378">
    <property type="entry name" value="F420H2_quin_Rdtase"/>
</dbReference>
<dbReference type="AlphaFoldDB" id="A0A1G4WNK1"/>
<name>A0A1G4WNK1_9MYCO</name>
<evidence type="ECO:0000313" key="1">
    <source>
        <dbReference type="EMBL" id="SCX26375.1"/>
    </source>
</evidence>
<evidence type="ECO:0000313" key="2">
    <source>
        <dbReference type="Proteomes" id="UP000199707"/>
    </source>
</evidence>
<dbReference type="NCBIfam" id="TIGR00026">
    <property type="entry name" value="hi_GC_TIGR00026"/>
    <property type="match status" value="1"/>
</dbReference>
<dbReference type="STRING" id="1502745.SAMN02799620_04116"/>
<gene>
    <name evidence="1" type="ORF">SAMN02799620_04116</name>
</gene>
<dbReference type="Proteomes" id="UP000199707">
    <property type="component" value="Unassembled WGS sequence"/>
</dbReference>